<sequence>MESNNYFNHLLERLQWTVSDNYSLESFFQGDVILASEKKLQSCTEFFYRILRCKLIQVDWIFNEEFWITNNLSIPEVFAEMMIKYPHYKLYKPSNEFADEMQLKIWLESYFIATEKLESISDRCRLDRGDYPIDMSDERWIQFDREIRKVFLENGVPWDIEHPLFPIDKTRFNIDTGGA</sequence>
<evidence type="ECO:0000313" key="2">
    <source>
        <dbReference type="Proteomes" id="UP000241868"/>
    </source>
</evidence>
<organism evidence="1 2">
    <name type="scientific">Neisseria iguanae</name>
    <dbReference type="NCBI Taxonomy" id="90242"/>
    <lineage>
        <taxon>Bacteria</taxon>
        <taxon>Pseudomonadati</taxon>
        <taxon>Pseudomonadota</taxon>
        <taxon>Betaproteobacteria</taxon>
        <taxon>Neisseriales</taxon>
        <taxon>Neisseriaceae</taxon>
        <taxon>Neisseria</taxon>
    </lineage>
</organism>
<evidence type="ECO:0000313" key="1">
    <source>
        <dbReference type="EMBL" id="PSJ81436.1"/>
    </source>
</evidence>
<dbReference type="RefSeq" id="WP_106739874.1">
    <property type="nucleotide sequence ID" value="NZ_PXYY01000002.1"/>
</dbReference>
<proteinExistence type="predicted"/>
<dbReference type="OrthoDB" id="9786278at2"/>
<accession>A0A2P7U3B1</accession>
<name>A0A2P7U3B1_9NEIS</name>
<comment type="caution">
    <text evidence="1">The sequence shown here is derived from an EMBL/GenBank/DDBJ whole genome shotgun (WGS) entry which is preliminary data.</text>
</comment>
<dbReference type="Proteomes" id="UP000241868">
    <property type="component" value="Unassembled WGS sequence"/>
</dbReference>
<dbReference type="AlphaFoldDB" id="A0A2P7U3B1"/>
<reference evidence="1 2" key="1">
    <citation type="submission" date="2018-03" db="EMBL/GenBank/DDBJ databases">
        <title>Neisseria weixii sp. nov., isolated from the intestinal contents of Tibetan Plateau pika (Ochotona curzoniae) in Yushu, Qinghai Province, China.</title>
        <authorList>
            <person name="Gui Z."/>
        </authorList>
    </citation>
    <scope>NUCLEOTIDE SEQUENCE [LARGE SCALE GENOMIC DNA]</scope>
    <source>
        <strain evidence="1 2">ATCC 51483</strain>
    </source>
</reference>
<dbReference type="EMBL" id="PXYY01000002">
    <property type="protein sequence ID" value="PSJ81436.1"/>
    <property type="molecule type" value="Genomic_DNA"/>
</dbReference>
<gene>
    <name evidence="1" type="ORF">C7N83_00660</name>
</gene>
<protein>
    <submittedName>
        <fullName evidence="1">Uncharacterized protein</fullName>
    </submittedName>
</protein>
<keyword evidence="2" id="KW-1185">Reference proteome</keyword>